<evidence type="ECO:0000313" key="10">
    <source>
        <dbReference type="Proteomes" id="UP000297253"/>
    </source>
</evidence>
<protein>
    <submittedName>
        <fullName evidence="9">MFS transporter</fullName>
    </submittedName>
</protein>
<dbReference type="InterPro" id="IPR051788">
    <property type="entry name" value="MFS_Transporter"/>
</dbReference>
<dbReference type="GO" id="GO:0005886">
    <property type="term" value="C:plasma membrane"/>
    <property type="evidence" value="ECO:0007669"/>
    <property type="project" value="UniProtKB-SubCell"/>
</dbReference>
<keyword evidence="4 7" id="KW-0812">Transmembrane</keyword>
<dbReference type="PANTHER" id="PTHR23514:SF3">
    <property type="entry name" value="BYPASS OF STOP CODON PROTEIN 6"/>
    <property type="match status" value="1"/>
</dbReference>
<comment type="subcellular location">
    <subcellularLocation>
        <location evidence="1">Cell membrane</location>
        <topology evidence="1">Multi-pass membrane protein</topology>
    </subcellularLocation>
</comment>
<dbReference type="GO" id="GO:0022857">
    <property type="term" value="F:transmembrane transporter activity"/>
    <property type="evidence" value="ECO:0007669"/>
    <property type="project" value="InterPro"/>
</dbReference>
<feature type="transmembrane region" description="Helical" evidence="7">
    <location>
        <begin position="72"/>
        <end position="90"/>
    </location>
</feature>
<dbReference type="SUPFAM" id="SSF103473">
    <property type="entry name" value="MFS general substrate transporter"/>
    <property type="match status" value="1"/>
</dbReference>
<evidence type="ECO:0000256" key="1">
    <source>
        <dbReference type="ARBA" id="ARBA00004651"/>
    </source>
</evidence>
<name>A0A4Y9JBW8_9STRE</name>
<comment type="similarity">
    <text evidence="2">Belongs to the major facilitator superfamily.</text>
</comment>
<evidence type="ECO:0000256" key="7">
    <source>
        <dbReference type="SAM" id="Phobius"/>
    </source>
</evidence>
<proteinExistence type="inferred from homology"/>
<dbReference type="Proteomes" id="UP000297253">
    <property type="component" value="Unassembled WGS sequence"/>
</dbReference>
<evidence type="ECO:0000259" key="8">
    <source>
        <dbReference type="PROSITE" id="PS50850"/>
    </source>
</evidence>
<dbReference type="InterPro" id="IPR020846">
    <property type="entry name" value="MFS_dom"/>
</dbReference>
<feature type="transmembrane region" description="Helical" evidence="7">
    <location>
        <begin position="323"/>
        <end position="345"/>
    </location>
</feature>
<keyword evidence="5 7" id="KW-1133">Transmembrane helix</keyword>
<dbReference type="STRING" id="1432788.BU202_06770"/>
<feature type="transmembrane region" description="Helical" evidence="7">
    <location>
        <begin position="42"/>
        <end position="60"/>
    </location>
</feature>
<dbReference type="OrthoDB" id="1650550at2"/>
<reference evidence="9 10" key="1">
    <citation type="submission" date="2019-03" db="EMBL/GenBank/DDBJ databases">
        <title>Diversity of the mouse oral microbiome.</title>
        <authorList>
            <person name="Joseph S."/>
            <person name="Aduse-Opoku J."/>
            <person name="Curtis M."/>
            <person name="Wade W."/>
            <person name="Hashim A."/>
        </authorList>
    </citation>
    <scope>NUCLEOTIDE SEQUENCE [LARGE SCALE GENOMIC DNA]</scope>
    <source>
        <strain evidence="9 10">WM131</strain>
    </source>
</reference>
<feature type="transmembrane region" description="Helical" evidence="7">
    <location>
        <begin position="159"/>
        <end position="178"/>
    </location>
</feature>
<comment type="caution">
    <text evidence="9">The sequence shown here is derived from an EMBL/GenBank/DDBJ whole genome shotgun (WGS) entry which is preliminary data.</text>
</comment>
<feature type="domain" description="Major facilitator superfamily (MFS) profile" evidence="8">
    <location>
        <begin position="1"/>
        <end position="381"/>
    </location>
</feature>
<feature type="transmembrane region" description="Helical" evidence="7">
    <location>
        <begin position="291"/>
        <end position="311"/>
    </location>
</feature>
<dbReference type="InterPro" id="IPR011701">
    <property type="entry name" value="MFS"/>
</dbReference>
<sequence>MRTFLEKLSVLALSSMLVSAFSVSSALPLMLEHFQSYPVERVELLVSTPSFFVLLVLLLNRPLNRFFTERQMIVTGLLLMSSGGILPILAQEYWLVFLSRMCFGFGVGMINAKAISMISERYEGTERIQMLGYRASSEVVGSAFLTMLVGHLIQIQWNYAFAIYSFGLVILLLYLFFVPKRSEQVVEQTVSRASLSLPLRLRAMELALFAGWNVCISSCISLRVPVIVTEGGLGTASSASLILSLYQLVGIGSGLAFAPLLRKCGSHLLALSYLALALSTLGLALSSQFVILSIAALGAGFVNSVLMTAVFHELAEEMPAPLLNNATAIVLVGCNLGGFSSPYVLKGIGLLGESYSFIFSLFAASCVGFALLAFLTLNRRTSDALG</sequence>
<organism evidence="9 10">
    <name type="scientific">Streptococcus cuniculi</name>
    <dbReference type="NCBI Taxonomy" id="1432788"/>
    <lineage>
        <taxon>Bacteria</taxon>
        <taxon>Bacillati</taxon>
        <taxon>Bacillota</taxon>
        <taxon>Bacilli</taxon>
        <taxon>Lactobacillales</taxon>
        <taxon>Streptococcaceae</taxon>
        <taxon>Streptococcus</taxon>
    </lineage>
</organism>
<feature type="transmembrane region" description="Helical" evidence="7">
    <location>
        <begin position="357"/>
        <end position="377"/>
    </location>
</feature>
<accession>A0A4Y9JBW8</accession>
<evidence type="ECO:0000256" key="5">
    <source>
        <dbReference type="ARBA" id="ARBA00022989"/>
    </source>
</evidence>
<evidence type="ECO:0000256" key="4">
    <source>
        <dbReference type="ARBA" id="ARBA00022692"/>
    </source>
</evidence>
<evidence type="ECO:0000256" key="6">
    <source>
        <dbReference type="ARBA" id="ARBA00023136"/>
    </source>
</evidence>
<dbReference type="PROSITE" id="PS50850">
    <property type="entry name" value="MFS"/>
    <property type="match status" value="1"/>
</dbReference>
<evidence type="ECO:0000256" key="2">
    <source>
        <dbReference type="ARBA" id="ARBA00008335"/>
    </source>
</evidence>
<feature type="transmembrane region" description="Helical" evidence="7">
    <location>
        <begin position="268"/>
        <end position="285"/>
    </location>
</feature>
<keyword evidence="3" id="KW-0813">Transport</keyword>
<dbReference type="PANTHER" id="PTHR23514">
    <property type="entry name" value="BYPASS OF STOP CODON PROTEIN 6"/>
    <property type="match status" value="1"/>
</dbReference>
<feature type="transmembrane region" description="Helical" evidence="7">
    <location>
        <begin position="240"/>
        <end position="261"/>
    </location>
</feature>
<evidence type="ECO:0000256" key="3">
    <source>
        <dbReference type="ARBA" id="ARBA00022448"/>
    </source>
</evidence>
<gene>
    <name evidence="9" type="ORF">E4T82_06565</name>
</gene>
<dbReference type="Gene3D" id="1.20.1250.20">
    <property type="entry name" value="MFS general substrate transporter like domains"/>
    <property type="match status" value="2"/>
</dbReference>
<feature type="transmembrane region" description="Helical" evidence="7">
    <location>
        <begin position="206"/>
        <end position="228"/>
    </location>
</feature>
<dbReference type="AlphaFoldDB" id="A0A4Y9JBW8"/>
<dbReference type="InterPro" id="IPR036259">
    <property type="entry name" value="MFS_trans_sf"/>
</dbReference>
<evidence type="ECO:0000313" key="9">
    <source>
        <dbReference type="EMBL" id="TFU97668.1"/>
    </source>
</evidence>
<dbReference type="RefSeq" id="WP_135182057.1">
    <property type="nucleotide sequence ID" value="NZ_JADGKZ010000008.1"/>
</dbReference>
<dbReference type="Pfam" id="PF07690">
    <property type="entry name" value="MFS_1"/>
    <property type="match status" value="1"/>
</dbReference>
<keyword evidence="6 7" id="KW-0472">Membrane</keyword>
<dbReference type="EMBL" id="SPPD01000008">
    <property type="protein sequence ID" value="TFU97668.1"/>
    <property type="molecule type" value="Genomic_DNA"/>
</dbReference>